<feature type="domain" description="DUF1156" evidence="1">
    <location>
        <begin position="11"/>
        <end position="62"/>
    </location>
</feature>
<evidence type="ECO:0000313" key="3">
    <source>
        <dbReference type="Proteomes" id="UP000078532"/>
    </source>
</evidence>
<dbReference type="SUPFAM" id="SSF53335">
    <property type="entry name" value="S-adenosyl-L-methionine-dependent methyltransferases"/>
    <property type="match status" value="1"/>
</dbReference>
<dbReference type="Gene3D" id="3.40.50.150">
    <property type="entry name" value="Vaccinia Virus protein VP39"/>
    <property type="match status" value="1"/>
</dbReference>
<dbReference type="STRING" id="1838280.A6M21_09840"/>
<evidence type="ECO:0000313" key="2">
    <source>
        <dbReference type="EMBL" id="OAT81705.1"/>
    </source>
</evidence>
<accession>A0A1B7LEJ3</accession>
<dbReference type="InterPro" id="IPR009537">
    <property type="entry name" value="DUF1156"/>
</dbReference>
<dbReference type="REBASE" id="165104">
    <property type="entry name" value="M.DcoEFI1ORF9840P"/>
</dbReference>
<comment type="caution">
    <text evidence="2">The sequence shown here is derived from an EMBL/GenBank/DDBJ whole genome shotgun (WGS) entry which is preliminary data.</text>
</comment>
<dbReference type="AlphaFoldDB" id="A0A1B7LEJ3"/>
<reference evidence="2 3" key="1">
    <citation type="submission" date="2016-04" db="EMBL/GenBank/DDBJ databases">
        <authorList>
            <person name="Evans L.H."/>
            <person name="Alamgir A."/>
            <person name="Owens N."/>
            <person name="Weber N.D."/>
            <person name="Virtaneva K."/>
            <person name="Barbian K."/>
            <person name="Babar A."/>
            <person name="Rosenke K."/>
        </authorList>
    </citation>
    <scope>NUCLEOTIDE SEQUENCE [LARGE SCALE GENOMIC DNA]</scope>
    <source>
        <strain evidence="2 3">LMa1</strain>
    </source>
</reference>
<dbReference type="RefSeq" id="WP_066668118.1">
    <property type="nucleotide sequence ID" value="NZ_LYVF01000158.1"/>
</dbReference>
<organism evidence="2 3">
    <name type="scientific">Desulfotomaculum copahuensis</name>
    <dbReference type="NCBI Taxonomy" id="1838280"/>
    <lineage>
        <taxon>Bacteria</taxon>
        <taxon>Bacillati</taxon>
        <taxon>Bacillota</taxon>
        <taxon>Clostridia</taxon>
        <taxon>Eubacteriales</taxon>
        <taxon>Desulfotomaculaceae</taxon>
        <taxon>Desulfotomaculum</taxon>
    </lineage>
</organism>
<dbReference type="EMBL" id="LYVF01000158">
    <property type="protein sequence ID" value="OAT81705.1"/>
    <property type="molecule type" value="Genomic_DNA"/>
</dbReference>
<gene>
    <name evidence="2" type="ORF">A6M21_09840</name>
</gene>
<protein>
    <recommendedName>
        <fullName evidence="1">DUF1156 domain-containing protein</fullName>
    </recommendedName>
</protein>
<name>A0A1B7LEJ3_9FIRM</name>
<keyword evidence="3" id="KW-1185">Reference proteome</keyword>
<proteinExistence type="predicted"/>
<dbReference type="OrthoDB" id="9800801at2"/>
<evidence type="ECO:0000259" key="1">
    <source>
        <dbReference type="Pfam" id="PF06634"/>
    </source>
</evidence>
<sequence>MGVRKKLIEVALPLDAINQQSAREKSIRHGHPSTLHLWWARRPLAACRAVLFASLLDDPGNDREREKLFELIGELVKWENVNNETVLKQAREEILKSTGGHPPAVLDPFCGGGSIPLEAQRLGLQAYGSDLNPVAVLITRALIEIPPRFAGRPPVNPEKRGEMLAGEGWRGAAGLAADVYYYGRWMRQEAEKRIGHLYPKGPHGETVIAWLWARTVRCPNPACEAQMPLVRSFWLSKKKNKQAWVEPVVDREAKTVRFEVRTGNGGPPEGTVNRRGARCIVCGTPVSFEHVRREGQSGQMGRQLMAVVAEGERERIYLAPEDEQVKIAEQAVPEWRPEADLPHNPRDFKTPNYGMKTFADLFTPRQLVALTTFSDLVGGAREKVLADAIAAGLPDDGVPLHDGGAGATAYADAVATYLALAVDKAADYWSTICSWNSERDNIRNTFARQAIPMIWDFVEGNPFSDSTGNWLGCINWVQQVISSLPANLQGQARQLDATSSIATFDGLVISTDPPYYDNIGYADLSDFFYIWLRRSLGNVYPDLFRTMLTPKEPELVATPYRFSGSKKAAEEHFRAGLQKAFQLMRQKSNNDYPFTIYYAFKQAENGENGDSGEPAVTSTGWETMLSSLIEAGFQINGTWPMRTERSARSVSIGTNALASSIVLVCRPRAADASAITRREFLNALRRELPPALKELQKSHIAPVDMAQASIGPGMAIFSRHKSILESDGTPMPVRTALALINQALDEYLAEQEGDFDRETRWALAWFEQFGMDEAAFGVAETLSKAKNTSVAGLQEAGILTARGGRVRLLKREEYPADWQPAAEKRPTVWKAVQYLIRKLYGESEVAAAALLKNMSGVGEAARDLAYRLYNICERRGWTGEALAYNGLVVAWSRLSTLKTGGTGKEQTLEFDYAAGGGEDK</sequence>
<dbReference type="InterPro" id="IPR029063">
    <property type="entry name" value="SAM-dependent_MTases_sf"/>
</dbReference>
<dbReference type="Proteomes" id="UP000078532">
    <property type="component" value="Unassembled WGS sequence"/>
</dbReference>
<dbReference type="Pfam" id="PF06634">
    <property type="entry name" value="DUF1156"/>
    <property type="match status" value="1"/>
</dbReference>